<evidence type="ECO:0000256" key="11">
    <source>
        <dbReference type="ARBA" id="ARBA00023065"/>
    </source>
</evidence>
<keyword evidence="7 13" id="KW-0812">Transmembrane</keyword>
<evidence type="ECO:0000259" key="14">
    <source>
        <dbReference type="Pfam" id="PF02705"/>
    </source>
</evidence>
<evidence type="ECO:0000256" key="3">
    <source>
        <dbReference type="ARBA" id="ARBA00022448"/>
    </source>
</evidence>
<keyword evidence="8 13" id="KW-0769">Symport</keyword>
<dbReference type="RefSeq" id="WP_413783099.1">
    <property type="nucleotide sequence ID" value="NZ_CP017076.1"/>
</dbReference>
<keyword evidence="4 13" id="KW-1003">Cell membrane</keyword>
<feature type="transmembrane region" description="Helical" evidence="13">
    <location>
        <begin position="20"/>
        <end position="40"/>
    </location>
</feature>
<keyword evidence="5" id="KW-0997">Cell inner membrane</keyword>
<keyword evidence="3 13" id="KW-0813">Transport</keyword>
<dbReference type="PATRIC" id="fig|158500.4.peg.3909"/>
<feature type="transmembrane region" description="Helical" evidence="13">
    <location>
        <begin position="150"/>
        <end position="169"/>
    </location>
</feature>
<dbReference type="HAMAP" id="MF_01522">
    <property type="entry name" value="Kup"/>
    <property type="match status" value="1"/>
</dbReference>
<organism evidence="16 17">
    <name type="scientific">Novosphingobium resinovorum</name>
    <dbReference type="NCBI Taxonomy" id="158500"/>
    <lineage>
        <taxon>Bacteria</taxon>
        <taxon>Pseudomonadati</taxon>
        <taxon>Pseudomonadota</taxon>
        <taxon>Alphaproteobacteria</taxon>
        <taxon>Sphingomonadales</taxon>
        <taxon>Sphingomonadaceae</taxon>
        <taxon>Novosphingobium</taxon>
    </lineage>
</organism>
<evidence type="ECO:0000256" key="2">
    <source>
        <dbReference type="ARBA" id="ARBA00007019"/>
    </source>
</evidence>
<dbReference type="Pfam" id="PF22776">
    <property type="entry name" value="K_trans_C"/>
    <property type="match status" value="1"/>
</dbReference>
<protein>
    <recommendedName>
        <fullName evidence="13">Probable potassium transport system protein Kup</fullName>
    </recommendedName>
</protein>
<comment type="function">
    <text evidence="13">Transport of potassium into the cell. Likely operates as a K(+):H(+) symporter.</text>
</comment>
<evidence type="ECO:0000256" key="5">
    <source>
        <dbReference type="ARBA" id="ARBA00022519"/>
    </source>
</evidence>
<dbReference type="InterPro" id="IPR003855">
    <property type="entry name" value="K+_transporter"/>
</dbReference>
<keyword evidence="12 13" id="KW-0472">Membrane</keyword>
<evidence type="ECO:0000256" key="13">
    <source>
        <dbReference type="HAMAP-Rule" id="MF_01522"/>
    </source>
</evidence>
<dbReference type="Pfam" id="PF02705">
    <property type="entry name" value="K_trans"/>
    <property type="match status" value="1"/>
</dbReference>
<dbReference type="InterPro" id="IPR023051">
    <property type="entry name" value="Kup"/>
</dbReference>
<feature type="transmembrane region" description="Helical" evidence="13">
    <location>
        <begin position="226"/>
        <end position="245"/>
    </location>
</feature>
<proteinExistence type="inferred from homology"/>
<comment type="similarity">
    <text evidence="2 13">Belongs to the HAK/KUP transporter (TC 2.A.72) family.</text>
</comment>
<dbReference type="AlphaFoldDB" id="A0A031JPG7"/>
<dbReference type="PANTHER" id="PTHR30540:SF79">
    <property type="entry name" value="LOW AFFINITY POTASSIUM TRANSPORT SYSTEM PROTEIN KUP"/>
    <property type="match status" value="1"/>
</dbReference>
<accession>A0A031JPG7</accession>
<feature type="domain" description="K+ potassium transporter C-terminal" evidence="15">
    <location>
        <begin position="486"/>
        <end position="633"/>
    </location>
</feature>
<dbReference type="eggNOG" id="COG3158">
    <property type="taxonomic scope" value="Bacteria"/>
</dbReference>
<dbReference type="InterPro" id="IPR053952">
    <property type="entry name" value="K_trans_C"/>
</dbReference>
<dbReference type="GO" id="GO:0005886">
    <property type="term" value="C:plasma membrane"/>
    <property type="evidence" value="ECO:0007669"/>
    <property type="project" value="UniProtKB-SubCell"/>
</dbReference>
<dbReference type="GO" id="GO:0015079">
    <property type="term" value="F:potassium ion transmembrane transporter activity"/>
    <property type="evidence" value="ECO:0007669"/>
    <property type="project" value="UniProtKB-UniRule"/>
</dbReference>
<evidence type="ECO:0000256" key="7">
    <source>
        <dbReference type="ARBA" id="ARBA00022692"/>
    </source>
</evidence>
<evidence type="ECO:0000313" key="17">
    <source>
        <dbReference type="Proteomes" id="UP000024329"/>
    </source>
</evidence>
<feature type="transmembrane region" description="Helical" evidence="13">
    <location>
        <begin position="181"/>
        <end position="206"/>
    </location>
</feature>
<keyword evidence="9 13" id="KW-0630">Potassium</keyword>
<evidence type="ECO:0000256" key="1">
    <source>
        <dbReference type="ARBA" id="ARBA00004141"/>
    </source>
</evidence>
<dbReference type="Proteomes" id="UP000024329">
    <property type="component" value="Unassembled WGS sequence"/>
</dbReference>
<evidence type="ECO:0000256" key="4">
    <source>
        <dbReference type="ARBA" id="ARBA00022475"/>
    </source>
</evidence>
<sequence>MSSDQTGAISGHGSGPHGRLPTLALGALGVVFGDIGTSPLYALKESFVGHHPLAVDHAHIFGVLSLIFWTMTLIVTFKYVFIVMRADNEGEGGSMALLALIGRSLGETRWTPVIAMLGVIATALFYGDAIITPAISVLSAVEGLTVVETSLGELVLPIAIVILLGLFLIQKHGTERVGAFFGPVMAVYFVVLAVLGVTNIIVHPQIIGIVNPYWAWHFFALDPRLAFLALGSVVLAVTGAEALYADMGHFGRKAISIAWLYAALPCLMLNYMGQGALLLDHPEAASNPFFLLAPEWARLPLVILATLATVIASQAVISGAFSITRQAVQLGFLPRLRILHTSASAEGQVYVPIVNWALLVFVVLLVLSFRSSSSLAAAYGIAVTGTMVITACMLGVLTFSVWRWPPVVAGTVTGLFLIIDGAYFLSNATKIPDGGWFPLLVAAIVFVMLTTWSTGRKVMRRYLAEGAIDLDLFIKSTAGSVRRVAGTAVFLSSTSDGVPPALLHNVKHNKVLHERIVILTVTTEAVPSMPEEGRITIADHGANFYRMRLRHGFLEDVDIPASLKAVTTCGAPFGSMDTSYFLSRQTLIASEKPGMALWREKLFAWMIRNAATPMEFFNLPTNRVVELGSQVEI</sequence>
<feature type="transmembrane region" description="Helical" evidence="13">
    <location>
        <begin position="60"/>
        <end position="81"/>
    </location>
</feature>
<feature type="transmembrane region" description="Helical" evidence="13">
    <location>
        <begin position="375"/>
        <end position="397"/>
    </location>
</feature>
<comment type="catalytic activity">
    <reaction evidence="13">
        <text>K(+)(in) + H(+)(in) = K(+)(out) + H(+)(out)</text>
        <dbReference type="Rhea" id="RHEA:28490"/>
        <dbReference type="ChEBI" id="CHEBI:15378"/>
        <dbReference type="ChEBI" id="CHEBI:29103"/>
    </reaction>
</comment>
<dbReference type="InterPro" id="IPR053951">
    <property type="entry name" value="K_trans_N"/>
</dbReference>
<dbReference type="GO" id="GO:0015293">
    <property type="term" value="F:symporter activity"/>
    <property type="evidence" value="ECO:0007669"/>
    <property type="project" value="UniProtKB-UniRule"/>
</dbReference>
<evidence type="ECO:0000256" key="12">
    <source>
        <dbReference type="ARBA" id="ARBA00023136"/>
    </source>
</evidence>
<gene>
    <name evidence="16" type="primary">kup_2</name>
    <name evidence="13" type="synonym">kup</name>
    <name evidence="16" type="ORF">BV97_03838</name>
</gene>
<comment type="caution">
    <text evidence="16">The sequence shown here is derived from an EMBL/GenBank/DDBJ whole genome shotgun (WGS) entry which is preliminary data.</text>
</comment>
<keyword evidence="10 13" id="KW-1133">Transmembrane helix</keyword>
<evidence type="ECO:0000256" key="6">
    <source>
        <dbReference type="ARBA" id="ARBA00022538"/>
    </source>
</evidence>
<evidence type="ECO:0000256" key="9">
    <source>
        <dbReference type="ARBA" id="ARBA00022958"/>
    </source>
</evidence>
<feature type="transmembrane region" description="Helical" evidence="13">
    <location>
        <begin position="299"/>
        <end position="328"/>
    </location>
</feature>
<keyword evidence="11 13" id="KW-0406">Ion transport</keyword>
<comment type="subcellular location">
    <subcellularLocation>
        <location evidence="13">Cell membrane</location>
        <topology evidence="13">Multi-pass membrane protein</topology>
    </subcellularLocation>
    <subcellularLocation>
        <location evidence="1">Membrane</location>
        <topology evidence="1">Multi-pass membrane protein</topology>
    </subcellularLocation>
</comment>
<feature type="transmembrane region" description="Helical" evidence="13">
    <location>
        <begin position="257"/>
        <end position="279"/>
    </location>
</feature>
<evidence type="ECO:0000256" key="10">
    <source>
        <dbReference type="ARBA" id="ARBA00022989"/>
    </source>
</evidence>
<evidence type="ECO:0000259" key="15">
    <source>
        <dbReference type="Pfam" id="PF22776"/>
    </source>
</evidence>
<feature type="transmembrane region" description="Helical" evidence="13">
    <location>
        <begin position="113"/>
        <end position="138"/>
    </location>
</feature>
<keyword evidence="6 13" id="KW-0633">Potassium transport</keyword>
<name>A0A031JPG7_9SPHN</name>
<feature type="domain" description="K+ potassium transporter integral membrane" evidence="14">
    <location>
        <begin position="23"/>
        <end position="475"/>
    </location>
</feature>
<feature type="transmembrane region" description="Helical" evidence="13">
    <location>
        <begin position="404"/>
        <end position="424"/>
    </location>
</feature>
<feature type="transmembrane region" description="Helical" evidence="13">
    <location>
        <begin position="349"/>
        <end position="369"/>
    </location>
</feature>
<evidence type="ECO:0000256" key="8">
    <source>
        <dbReference type="ARBA" id="ARBA00022847"/>
    </source>
</evidence>
<feature type="transmembrane region" description="Helical" evidence="13">
    <location>
        <begin position="436"/>
        <end position="455"/>
    </location>
</feature>
<evidence type="ECO:0000313" key="16">
    <source>
        <dbReference type="EMBL" id="EZP79681.1"/>
    </source>
</evidence>
<reference evidence="16 17" key="1">
    <citation type="submission" date="2014-03" db="EMBL/GenBank/DDBJ databases">
        <title>Whole genome sequence of Novosphingobium resinovorum KF1.</title>
        <authorList>
            <person name="Gan H.M."/>
            <person name="Gan H.Y."/>
            <person name="Chew T.H."/>
            <person name="Savka M.A."/>
        </authorList>
    </citation>
    <scope>NUCLEOTIDE SEQUENCE [LARGE SCALE GENOMIC DNA]</scope>
    <source>
        <strain evidence="16 17">KF1</strain>
    </source>
</reference>
<dbReference type="EMBL" id="JFYZ01000023">
    <property type="protein sequence ID" value="EZP79681.1"/>
    <property type="molecule type" value="Genomic_DNA"/>
</dbReference>
<dbReference type="PANTHER" id="PTHR30540">
    <property type="entry name" value="OSMOTIC STRESS POTASSIUM TRANSPORTER"/>
    <property type="match status" value="1"/>
</dbReference>